<protein>
    <submittedName>
        <fullName evidence="1">Uncharacterized protein</fullName>
    </submittedName>
</protein>
<accession>A0AAU8L0U4</accession>
<reference evidence="1" key="1">
    <citation type="submission" date="2024-06" db="EMBL/GenBank/DDBJ databases">
        <authorList>
            <person name="Gannavaram S."/>
            <person name="Nemani S."/>
            <person name="Datta M."/>
            <person name="Picchiottino A."/>
            <person name="Mereddy A."/>
            <person name="Gannavaram N."/>
            <person name="Honeycutt C."/>
            <person name="Tran D."/>
            <person name="Choi K."/>
            <person name="Srinivasan K."/>
            <person name="Johnson A."/>
        </authorList>
    </citation>
    <scope>NUCLEOTIDE SEQUENCE</scope>
</reference>
<dbReference type="EMBL" id="PP885733">
    <property type="protein sequence ID" value="XCN28267.1"/>
    <property type="molecule type" value="Genomic_DNA"/>
</dbReference>
<organism evidence="1">
    <name type="scientific">Pantoea phage Survivor</name>
    <dbReference type="NCBI Taxonomy" id="3232176"/>
    <lineage>
        <taxon>Viruses</taxon>
        <taxon>Duplodnaviria</taxon>
        <taxon>Heunggongvirae</taxon>
        <taxon>Uroviricota</taxon>
        <taxon>Caudoviricetes</taxon>
    </lineage>
</organism>
<sequence length="114" mass="12997">MSINDVKGQTHISGSLSAIDIDHIKALVEDRLRTEFPYNDQRVYRGMITTLATSRAHLLSSKDFKQIVHLNLIATAKLIWPESNYEASTNPTLVYNAIQAFVENRYGKIKAYRE</sequence>
<name>A0AAU8L0U4_9CAUD</name>
<proteinExistence type="predicted"/>
<evidence type="ECO:0000313" key="1">
    <source>
        <dbReference type="EMBL" id="XCN28267.1"/>
    </source>
</evidence>